<evidence type="ECO:0000313" key="5">
    <source>
        <dbReference type="EMBL" id="ATY62489.1"/>
    </source>
</evidence>
<evidence type="ECO:0000313" key="6">
    <source>
        <dbReference type="Proteomes" id="UP000323067"/>
    </source>
</evidence>
<keyword evidence="3" id="KW-0560">Oxidoreductase</keyword>
<name>A0A2H4SHB5_CORMI</name>
<dbReference type="PRINTS" id="PR00081">
    <property type="entry name" value="GDHRDH"/>
</dbReference>
<dbReference type="InterPro" id="IPR002347">
    <property type="entry name" value="SDR_fam"/>
</dbReference>
<dbReference type="InterPro" id="IPR036291">
    <property type="entry name" value="NAD(P)-bd_dom_sf"/>
</dbReference>
<dbReference type="Gene3D" id="3.40.50.720">
    <property type="entry name" value="NAD(P)-binding Rossmann-like Domain"/>
    <property type="match status" value="1"/>
</dbReference>
<comment type="similarity">
    <text evidence="1 4">Belongs to the short-chain dehydrogenases/reductases (SDR) family.</text>
</comment>
<dbReference type="VEuPathDB" id="FungiDB:A9K55_009034"/>
<dbReference type="Proteomes" id="UP000323067">
    <property type="component" value="Chromosome vii"/>
</dbReference>
<dbReference type="InterPro" id="IPR020904">
    <property type="entry name" value="Sc_DH/Rdtase_CS"/>
</dbReference>
<proteinExistence type="inferred from homology"/>
<dbReference type="VEuPathDB" id="FungiDB:CCM_08784"/>
<dbReference type="GO" id="GO:0016616">
    <property type="term" value="F:oxidoreductase activity, acting on the CH-OH group of donors, NAD or NADP as acceptor"/>
    <property type="evidence" value="ECO:0007669"/>
    <property type="project" value="UniProtKB-ARBA"/>
</dbReference>
<reference evidence="5 6" key="1">
    <citation type="journal article" date="2017" name="BMC Genomics">
        <title>Chromosome level assembly and secondary metabolite potential of the parasitic fungus Cordyceps militaris.</title>
        <authorList>
            <person name="Kramer G.J."/>
            <person name="Nodwell J.R."/>
        </authorList>
    </citation>
    <scope>NUCLEOTIDE SEQUENCE [LARGE SCALE GENOMIC DNA]</scope>
    <source>
        <strain evidence="5 6">ATCC 34164</strain>
    </source>
</reference>
<evidence type="ECO:0000256" key="1">
    <source>
        <dbReference type="ARBA" id="ARBA00006484"/>
    </source>
</evidence>
<organism evidence="5 6">
    <name type="scientific">Cordyceps militaris</name>
    <name type="common">Caterpillar fungus</name>
    <name type="synonym">Clavaria militaris</name>
    <dbReference type="NCBI Taxonomy" id="73501"/>
    <lineage>
        <taxon>Eukaryota</taxon>
        <taxon>Fungi</taxon>
        <taxon>Dikarya</taxon>
        <taxon>Ascomycota</taxon>
        <taxon>Pezizomycotina</taxon>
        <taxon>Sordariomycetes</taxon>
        <taxon>Hypocreomycetidae</taxon>
        <taxon>Hypocreales</taxon>
        <taxon>Cordycipitaceae</taxon>
        <taxon>Cordyceps</taxon>
    </lineage>
</organism>
<dbReference type="GO" id="GO:0050664">
    <property type="term" value="F:oxidoreductase activity, acting on NAD(P)H, oxygen as acceptor"/>
    <property type="evidence" value="ECO:0007669"/>
    <property type="project" value="TreeGrafter"/>
</dbReference>
<accession>A0A2H4SHB5</accession>
<keyword evidence="2" id="KW-0521">NADP</keyword>
<dbReference type="Pfam" id="PF00106">
    <property type="entry name" value="adh_short"/>
    <property type="match status" value="1"/>
</dbReference>
<gene>
    <name evidence="5" type="ORF">A9K55_009034</name>
</gene>
<evidence type="ECO:0000256" key="3">
    <source>
        <dbReference type="ARBA" id="ARBA00023002"/>
    </source>
</evidence>
<dbReference type="PANTHER" id="PTHR43008">
    <property type="entry name" value="BENZIL REDUCTASE"/>
    <property type="match status" value="1"/>
</dbReference>
<protein>
    <submittedName>
        <fullName evidence="5">Short chain dehydrogenase reductase family</fullName>
    </submittedName>
</protein>
<dbReference type="PRINTS" id="PR00080">
    <property type="entry name" value="SDRFAMILY"/>
</dbReference>
<dbReference type="EMBL" id="CP023324">
    <property type="protein sequence ID" value="ATY62489.1"/>
    <property type="molecule type" value="Genomic_DNA"/>
</dbReference>
<dbReference type="SUPFAM" id="SSF51735">
    <property type="entry name" value="NAD(P)-binding Rossmann-fold domains"/>
    <property type="match status" value="1"/>
</dbReference>
<evidence type="ECO:0000256" key="4">
    <source>
        <dbReference type="RuleBase" id="RU000363"/>
    </source>
</evidence>
<dbReference type="PANTHER" id="PTHR43008:SF12">
    <property type="entry name" value="OXIDOREDUCTASE, SHORT CHAIN DEHYDROGENASE_REDUCTASE FAMILY (AFU_ORTHOLOGUE AFUA_6G13830)"/>
    <property type="match status" value="1"/>
</dbReference>
<sequence>MPLYRPDNSDAPVLSQFSLKGKVAAVTGGARGIGLEIVRGLAEAGAAVAIIYSTTSSAHDAAQVIAAATGVKVTAYQGDVRSRTAIAETVRRIAADFGRLDIMVANSGVCADIPSLEYTEETWQQNNSVNYDGVMWTAQAAGNIFKAQGRGNLIITASVSATLVNIPQQQAAYNASKAAVVQLAKVLAVEWVDFARVNCVSPGFIETDMLYNQPKERMEQWLSLIPGRRMAATSELKGVRRIEKGIKKLCQEPVYGQKRAGTATKGGCCHNGVPSDQVNVPAQDKVHVPGVDTTSKTLEFAAIPLAQVGEMRLFILAHPHITKRKEIRNLILLAYWDTFIHRGLAQQGLSHIRHAIVLVHASFAKSDEELKHRLVDIGTVGSRWKAEFDADVLSKCVHLRRAAGAAVTLQKDEEKTAQRRLAHPMDILQATSIEWKRERLRGFQATLFSLATYEPPDDSSHAGEGPS</sequence>
<dbReference type="AlphaFoldDB" id="A0A2H4SHB5"/>
<dbReference type="PROSITE" id="PS00061">
    <property type="entry name" value="ADH_SHORT"/>
    <property type="match status" value="1"/>
</dbReference>
<evidence type="ECO:0000256" key="2">
    <source>
        <dbReference type="ARBA" id="ARBA00022857"/>
    </source>
</evidence>